<feature type="compositionally biased region" description="Basic and acidic residues" evidence="1">
    <location>
        <begin position="814"/>
        <end position="832"/>
    </location>
</feature>
<reference evidence="2 3" key="1">
    <citation type="submission" date="2023-02" db="EMBL/GenBank/DDBJ databases">
        <title>LHISI_Scaffold_Assembly.</title>
        <authorList>
            <person name="Stuart O.P."/>
            <person name="Cleave R."/>
            <person name="Magrath M.J.L."/>
            <person name="Mikheyev A.S."/>
        </authorList>
    </citation>
    <scope>NUCLEOTIDE SEQUENCE [LARGE SCALE GENOMIC DNA]</scope>
    <source>
        <strain evidence="2">Daus_M_001</strain>
        <tissue evidence="2">Leg muscle</tissue>
    </source>
</reference>
<evidence type="ECO:0000313" key="3">
    <source>
        <dbReference type="Proteomes" id="UP001159363"/>
    </source>
</evidence>
<feature type="region of interest" description="Disordered" evidence="1">
    <location>
        <begin position="355"/>
        <end position="379"/>
    </location>
</feature>
<organism evidence="2 3">
    <name type="scientific">Dryococelus australis</name>
    <dbReference type="NCBI Taxonomy" id="614101"/>
    <lineage>
        <taxon>Eukaryota</taxon>
        <taxon>Metazoa</taxon>
        <taxon>Ecdysozoa</taxon>
        <taxon>Arthropoda</taxon>
        <taxon>Hexapoda</taxon>
        <taxon>Insecta</taxon>
        <taxon>Pterygota</taxon>
        <taxon>Neoptera</taxon>
        <taxon>Polyneoptera</taxon>
        <taxon>Phasmatodea</taxon>
        <taxon>Verophasmatodea</taxon>
        <taxon>Anareolatae</taxon>
        <taxon>Phasmatidae</taxon>
        <taxon>Eurycanthinae</taxon>
        <taxon>Dryococelus</taxon>
    </lineage>
</organism>
<feature type="region of interest" description="Disordered" evidence="1">
    <location>
        <begin position="461"/>
        <end position="485"/>
    </location>
</feature>
<dbReference type="EMBL" id="JARBHB010000007">
    <property type="protein sequence ID" value="KAJ8880053.1"/>
    <property type="molecule type" value="Genomic_DNA"/>
</dbReference>
<gene>
    <name evidence="2" type="ORF">PR048_020676</name>
</gene>
<dbReference type="Proteomes" id="UP001159363">
    <property type="component" value="Chromosome 6"/>
</dbReference>
<sequence length="1110" mass="118225">MRAAGKTAGRQWYGKDETGILWRAICAAQHFCAATDSSPPPPYIHTPHSTVGDTCQLDTGWTPSGSASGLRCLGGYTARLPPGRTGVNPRPGHPRIIACRHRAGAAVPGRLHCSPPTWANRGQSQAGSPPDYRMQASCRGCGAWAVTLLASHLGEPGSIPGRVTPGLSHAGIVPGLRCLGGYTARLPPGRTGVNPRPGHPRIIACRHRAGAAVPGRLHCSPPTWANRGQSQAGSPPDYRMQASCRGCGAWAVTLLASHLGEPGSIPGRVTPDYRMQASCRGCGAWAVTLLASHLGEPGSIPGRVTPGLSHAGIVPGLRCLGGYTARLPPGRTGVNPRPGHPRIIACRHRAGAAVPGRLHCSPPTWANRGQSQAGSPPDYRMQASCRGCGAWAVTLLASHLGEPGSIPGRVTPGLSHAGIVPGLRCLGGYTARLPPGRTGVNPRPGHPRIIACRHRAGAAVPGRLHCSPPTWANRGQSQAGSPPDYRMQASCRGCGAWAVTLLASHLGEPGSIPGRVTPGLSHAGIVPGLRCLGGYTARLPPGRTGVNPRPGHPRIIACRHRAGAAVPGRLHCSPPTWANRGQSQAGSPPDYRMQASCRGCGAWAVTLLASHLGEPGSIPGRVTPGLSHAGIVPGNAANRRIFLGHLPFPPPLRSGATRYSPLFTLIGSRDLDATAKLQDRERRRASLHRCIAEQCEVVVASRNTILTPKWCTGKSSEDGVVYWEKLCGWRSVLGKAVQGINCNMLASVFIGTYKITALWSKITVHSVGKPHKWMGKLPYDACISSALSQQLSGAVTFFKGDFSRGHLTVNSLERQQRDENREKVSPPEEQKNRRIHGARACTQPAGLVENARSGMLFLGGSARGVLDIDSSRRPPSPNHIARAGWRRLQGKPRRKTYLWFHVYTDRDGGSFTRTSSPVVQPASRALHCSDARSRRFSSHWSLTALLVALLARRLSFSVTQSTRLPTVRYRSGMQLLPFETRRLYYVTTMTLGHCFLAPVGQDTKATQIINTLTIRITTNTEVELILTLQTPAAHARAHARGAAVARVVARLLAFHLYEPGSIPGVEGDYAAMEKGDHRENPPTNDIVGHDSHHMVGGEHANCSATVAPSE</sequence>
<comment type="caution">
    <text evidence="2">The sequence shown here is derived from an EMBL/GenBank/DDBJ whole genome shotgun (WGS) entry which is preliminary data.</text>
</comment>
<name>A0ABQ9H6X7_9NEOP</name>
<feature type="region of interest" description="Disordered" evidence="1">
    <location>
        <begin position="214"/>
        <end position="237"/>
    </location>
</feature>
<evidence type="ECO:0000256" key="1">
    <source>
        <dbReference type="SAM" id="MobiDB-lite"/>
    </source>
</evidence>
<keyword evidence="3" id="KW-1185">Reference proteome</keyword>
<evidence type="ECO:0000313" key="2">
    <source>
        <dbReference type="EMBL" id="KAJ8880053.1"/>
    </source>
</evidence>
<feature type="region of interest" description="Disordered" evidence="1">
    <location>
        <begin position="813"/>
        <end position="835"/>
    </location>
</feature>
<protein>
    <submittedName>
        <fullName evidence="2">Uncharacterized protein</fullName>
    </submittedName>
</protein>
<proteinExistence type="predicted"/>
<feature type="region of interest" description="Disordered" evidence="1">
    <location>
        <begin position="567"/>
        <end position="591"/>
    </location>
</feature>
<accession>A0ABQ9H6X7</accession>